<evidence type="ECO:0000313" key="2">
    <source>
        <dbReference type="Proteomes" id="UP000814033"/>
    </source>
</evidence>
<gene>
    <name evidence="1" type="ORF">FA95DRAFT_1465817</name>
</gene>
<name>A0ACB8R3Z3_9AGAM</name>
<evidence type="ECO:0000313" key="1">
    <source>
        <dbReference type="EMBL" id="KAI0038602.1"/>
    </source>
</evidence>
<feature type="non-terminal residue" evidence="1">
    <location>
        <position position="111"/>
    </location>
</feature>
<accession>A0ACB8R3Z3</accession>
<reference evidence="1" key="2">
    <citation type="journal article" date="2022" name="New Phytol.">
        <title>Evolutionary transition to the ectomycorrhizal habit in the genomes of a hyperdiverse lineage of mushroom-forming fungi.</title>
        <authorList>
            <person name="Looney B."/>
            <person name="Miyauchi S."/>
            <person name="Morin E."/>
            <person name="Drula E."/>
            <person name="Courty P.E."/>
            <person name="Kohler A."/>
            <person name="Kuo A."/>
            <person name="LaButti K."/>
            <person name="Pangilinan J."/>
            <person name="Lipzen A."/>
            <person name="Riley R."/>
            <person name="Andreopoulos W."/>
            <person name="He G."/>
            <person name="Johnson J."/>
            <person name="Nolan M."/>
            <person name="Tritt A."/>
            <person name="Barry K.W."/>
            <person name="Grigoriev I.V."/>
            <person name="Nagy L.G."/>
            <person name="Hibbett D."/>
            <person name="Henrissat B."/>
            <person name="Matheny P.B."/>
            <person name="Labbe J."/>
            <person name="Martin F.M."/>
        </authorList>
    </citation>
    <scope>NUCLEOTIDE SEQUENCE</scope>
    <source>
        <strain evidence="1">FP105234-sp</strain>
    </source>
</reference>
<sequence length="111" mass="12376">VNSARDDWAKLLPVLVHSYNSSVHSSTGFSPYFLLYGFHPKGSADFIAPQARYAARPQLSNESAVDFVLDLEDARQRAREAMAIAQAQYAKAYNKSHRAETFEPGDEVLLD</sequence>
<reference evidence="1" key="1">
    <citation type="submission" date="2021-02" db="EMBL/GenBank/DDBJ databases">
        <authorList>
            <consortium name="DOE Joint Genome Institute"/>
            <person name="Ahrendt S."/>
            <person name="Looney B.P."/>
            <person name="Miyauchi S."/>
            <person name="Morin E."/>
            <person name="Drula E."/>
            <person name="Courty P.E."/>
            <person name="Chicoki N."/>
            <person name="Fauchery L."/>
            <person name="Kohler A."/>
            <person name="Kuo A."/>
            <person name="Labutti K."/>
            <person name="Pangilinan J."/>
            <person name="Lipzen A."/>
            <person name="Riley R."/>
            <person name="Andreopoulos W."/>
            <person name="He G."/>
            <person name="Johnson J."/>
            <person name="Barry K.W."/>
            <person name="Grigoriev I.V."/>
            <person name="Nagy L."/>
            <person name="Hibbett D."/>
            <person name="Henrissat B."/>
            <person name="Matheny P.B."/>
            <person name="Labbe J."/>
            <person name="Martin F."/>
        </authorList>
    </citation>
    <scope>NUCLEOTIDE SEQUENCE</scope>
    <source>
        <strain evidence="1">FP105234-sp</strain>
    </source>
</reference>
<comment type="caution">
    <text evidence="1">The sequence shown here is derived from an EMBL/GenBank/DDBJ whole genome shotgun (WGS) entry which is preliminary data.</text>
</comment>
<keyword evidence="2" id="KW-1185">Reference proteome</keyword>
<feature type="non-terminal residue" evidence="1">
    <location>
        <position position="1"/>
    </location>
</feature>
<dbReference type="EMBL" id="MU276456">
    <property type="protein sequence ID" value="KAI0038602.1"/>
    <property type="molecule type" value="Genomic_DNA"/>
</dbReference>
<proteinExistence type="predicted"/>
<dbReference type="Proteomes" id="UP000814033">
    <property type="component" value="Unassembled WGS sequence"/>
</dbReference>
<organism evidence="1 2">
    <name type="scientific">Auriscalpium vulgare</name>
    <dbReference type="NCBI Taxonomy" id="40419"/>
    <lineage>
        <taxon>Eukaryota</taxon>
        <taxon>Fungi</taxon>
        <taxon>Dikarya</taxon>
        <taxon>Basidiomycota</taxon>
        <taxon>Agaricomycotina</taxon>
        <taxon>Agaricomycetes</taxon>
        <taxon>Russulales</taxon>
        <taxon>Auriscalpiaceae</taxon>
        <taxon>Auriscalpium</taxon>
    </lineage>
</organism>
<protein>
    <submittedName>
        <fullName evidence="1">Uncharacterized protein</fullName>
    </submittedName>
</protein>